<protein>
    <submittedName>
        <fullName evidence="4">Putative LRR receptor-like serine/threonine-protein kinase At1g05700</fullName>
    </submittedName>
</protein>
<dbReference type="Pfam" id="PF12819">
    <property type="entry name" value="Malectin_like"/>
    <property type="match status" value="1"/>
</dbReference>
<feature type="domain" description="Malectin-like" evidence="3">
    <location>
        <begin position="41"/>
        <end position="114"/>
    </location>
</feature>
<organism evidence="4">
    <name type="scientific">Anthurium amnicola</name>
    <dbReference type="NCBI Taxonomy" id="1678845"/>
    <lineage>
        <taxon>Eukaryota</taxon>
        <taxon>Viridiplantae</taxon>
        <taxon>Streptophyta</taxon>
        <taxon>Embryophyta</taxon>
        <taxon>Tracheophyta</taxon>
        <taxon>Spermatophyta</taxon>
        <taxon>Magnoliopsida</taxon>
        <taxon>Liliopsida</taxon>
        <taxon>Araceae</taxon>
        <taxon>Pothoideae</taxon>
        <taxon>Potheae</taxon>
        <taxon>Anthurium</taxon>
    </lineage>
</organism>
<proteinExistence type="predicted"/>
<evidence type="ECO:0000259" key="3">
    <source>
        <dbReference type="Pfam" id="PF12819"/>
    </source>
</evidence>
<feature type="signal peptide" evidence="2">
    <location>
        <begin position="1"/>
        <end position="27"/>
    </location>
</feature>
<dbReference type="GO" id="GO:0016301">
    <property type="term" value="F:kinase activity"/>
    <property type="evidence" value="ECO:0007669"/>
    <property type="project" value="UniProtKB-KW"/>
</dbReference>
<dbReference type="PANTHER" id="PTHR45631">
    <property type="entry name" value="OS07G0107800 PROTEIN-RELATED"/>
    <property type="match status" value="1"/>
</dbReference>
<dbReference type="AlphaFoldDB" id="A0A1D1ZGR3"/>
<keyword evidence="4" id="KW-0808">Transferase</keyword>
<comment type="subcellular location">
    <subcellularLocation>
        <location evidence="1">Membrane</location>
        <topology evidence="1">Single-pass membrane protein</topology>
    </subcellularLocation>
</comment>
<accession>A0A1D1ZGR3</accession>
<dbReference type="EMBL" id="GDJX01001792">
    <property type="protein sequence ID" value="JAT66144.1"/>
    <property type="molecule type" value="Transcribed_RNA"/>
</dbReference>
<gene>
    <name evidence="4" type="primary">At1g05700_5</name>
    <name evidence="4" type="ORF">g.90794</name>
</gene>
<keyword evidence="4" id="KW-0675">Receptor</keyword>
<reference evidence="4" key="1">
    <citation type="submission" date="2015-07" db="EMBL/GenBank/DDBJ databases">
        <title>Transcriptome Assembly of Anthurium amnicola.</title>
        <authorList>
            <person name="Suzuki J."/>
        </authorList>
    </citation>
    <scope>NUCLEOTIDE SEQUENCE</scope>
</reference>
<name>A0A1D1ZGR3_9ARAE</name>
<dbReference type="PANTHER" id="PTHR45631:SF202">
    <property type="entry name" value="SENESCENCE-INDUCED RECEPTOR-LIKE SERINE_THREONINE-PROTEIN KINASE"/>
    <property type="match status" value="1"/>
</dbReference>
<evidence type="ECO:0000256" key="1">
    <source>
        <dbReference type="ARBA" id="ARBA00004167"/>
    </source>
</evidence>
<keyword evidence="2" id="KW-0732">Signal</keyword>
<keyword evidence="4" id="KW-0418">Kinase</keyword>
<dbReference type="InterPro" id="IPR024788">
    <property type="entry name" value="Malectin-like_Carb-bd_dom"/>
</dbReference>
<sequence>MLRCPPLMRNPLHFLLFFLGVVRISQVLDVHGQSQEGFISIDCGIADGSGYEDTNTNLNFTPDSAYIDTGENKDVPSDSVGNLARQYRNLRSFPNGARNCYRLQPVKAGGKYLIG</sequence>
<dbReference type="GO" id="GO:0016020">
    <property type="term" value="C:membrane"/>
    <property type="evidence" value="ECO:0007669"/>
    <property type="project" value="UniProtKB-SubCell"/>
</dbReference>
<feature type="non-terminal residue" evidence="4">
    <location>
        <position position="115"/>
    </location>
</feature>
<evidence type="ECO:0000256" key="2">
    <source>
        <dbReference type="SAM" id="SignalP"/>
    </source>
</evidence>
<evidence type="ECO:0000313" key="4">
    <source>
        <dbReference type="EMBL" id="JAT66144.1"/>
    </source>
</evidence>
<feature type="chain" id="PRO_5008901016" evidence="2">
    <location>
        <begin position="28"/>
        <end position="115"/>
    </location>
</feature>